<dbReference type="AlphaFoldDB" id="A0A4S8VMK8"/>
<accession>A0A4S8VMK8</accession>
<keyword evidence="1" id="KW-0732">Signal</keyword>
<gene>
    <name evidence="2" type="ORF">D6D24_06096</name>
</gene>
<reference evidence="2 3" key="1">
    <citation type="submission" date="2018-10" db="EMBL/GenBank/DDBJ databases">
        <title>Fifty Aureobasidium pullulans genomes reveal a recombining polyextremotolerant generalist.</title>
        <authorList>
            <person name="Gostincar C."/>
            <person name="Turk M."/>
            <person name="Zajc J."/>
            <person name="Gunde-Cimerman N."/>
        </authorList>
    </citation>
    <scope>NUCLEOTIDE SEQUENCE [LARGE SCALE GENOMIC DNA]</scope>
    <source>
        <strain evidence="2 3">EXF-11318</strain>
    </source>
</reference>
<sequence length="211" mass="22729">MYIQRSIWSLQFLLFATYSIFDVALRSPGDERNRINNLTLSFSANDGQGNVTFSTASAPSTITCFNLADIFKNDGNASSTSSYVVSNAQNFNSQTNYTSLFYQQLNTSVNGDSSGIGIGKDAARTVEVFPGEDCRETGGSSWYGFSCQNEDGERYVIPGGVQSFSIVSKAESVKQEHCWVLSERGSASNNFKGCFAAVMAAALTGTLLVLG</sequence>
<evidence type="ECO:0000313" key="2">
    <source>
        <dbReference type="EMBL" id="THW13337.1"/>
    </source>
</evidence>
<evidence type="ECO:0000256" key="1">
    <source>
        <dbReference type="SAM" id="SignalP"/>
    </source>
</evidence>
<evidence type="ECO:0000313" key="3">
    <source>
        <dbReference type="Proteomes" id="UP000308014"/>
    </source>
</evidence>
<name>A0A4S8VMK8_AURPU</name>
<feature type="signal peptide" evidence="1">
    <location>
        <begin position="1"/>
        <end position="26"/>
    </location>
</feature>
<dbReference type="EMBL" id="QZAJ01000239">
    <property type="protein sequence ID" value="THW13337.1"/>
    <property type="molecule type" value="Genomic_DNA"/>
</dbReference>
<organism evidence="2 3">
    <name type="scientific">Aureobasidium pullulans</name>
    <name type="common">Black yeast</name>
    <name type="synonym">Pullularia pullulans</name>
    <dbReference type="NCBI Taxonomy" id="5580"/>
    <lineage>
        <taxon>Eukaryota</taxon>
        <taxon>Fungi</taxon>
        <taxon>Dikarya</taxon>
        <taxon>Ascomycota</taxon>
        <taxon>Pezizomycotina</taxon>
        <taxon>Dothideomycetes</taxon>
        <taxon>Dothideomycetidae</taxon>
        <taxon>Dothideales</taxon>
        <taxon>Saccotheciaceae</taxon>
        <taxon>Aureobasidium</taxon>
    </lineage>
</organism>
<feature type="chain" id="PRO_5044089402" evidence="1">
    <location>
        <begin position="27"/>
        <end position="211"/>
    </location>
</feature>
<dbReference type="Proteomes" id="UP000308014">
    <property type="component" value="Unassembled WGS sequence"/>
</dbReference>
<protein>
    <submittedName>
        <fullName evidence="2">Uncharacterized protein</fullName>
    </submittedName>
</protein>
<proteinExistence type="predicted"/>
<comment type="caution">
    <text evidence="2">The sequence shown here is derived from an EMBL/GenBank/DDBJ whole genome shotgun (WGS) entry which is preliminary data.</text>
</comment>